<name>A0A9D7S871_9BACT</name>
<reference evidence="2 3" key="1">
    <citation type="submission" date="2020-10" db="EMBL/GenBank/DDBJ databases">
        <title>Connecting structure to function with the recovery of over 1000 high-quality activated sludge metagenome-assembled genomes encoding full-length rRNA genes using long-read sequencing.</title>
        <authorList>
            <person name="Singleton C.M."/>
            <person name="Petriglieri F."/>
            <person name="Kristensen J.M."/>
            <person name="Kirkegaard R.H."/>
            <person name="Michaelsen T.Y."/>
            <person name="Andersen M.H."/>
            <person name="Karst S.M."/>
            <person name="Dueholm M.S."/>
            <person name="Nielsen P.H."/>
            <person name="Albertsen M."/>
        </authorList>
    </citation>
    <scope>NUCLEOTIDE SEQUENCE [LARGE SCALE GENOMIC DNA]</scope>
    <source>
        <strain evidence="2">Ribe_18-Q3-R11-54_BAT3C.373</strain>
    </source>
</reference>
<keyword evidence="1" id="KW-0472">Membrane</keyword>
<feature type="transmembrane region" description="Helical" evidence="1">
    <location>
        <begin position="82"/>
        <end position="99"/>
    </location>
</feature>
<feature type="transmembrane region" description="Helical" evidence="1">
    <location>
        <begin position="12"/>
        <end position="33"/>
    </location>
</feature>
<dbReference type="Proteomes" id="UP000808349">
    <property type="component" value="Unassembled WGS sequence"/>
</dbReference>
<feature type="transmembrane region" description="Helical" evidence="1">
    <location>
        <begin position="53"/>
        <end position="75"/>
    </location>
</feature>
<evidence type="ECO:0000256" key="1">
    <source>
        <dbReference type="SAM" id="Phobius"/>
    </source>
</evidence>
<keyword evidence="1" id="KW-0812">Transmembrane</keyword>
<dbReference type="AlphaFoldDB" id="A0A9D7S871"/>
<protein>
    <recommendedName>
        <fullName evidence="4">DoxX family protein</fullName>
    </recommendedName>
</protein>
<gene>
    <name evidence="2" type="ORF">IPO85_06580</name>
</gene>
<keyword evidence="1" id="KW-1133">Transmembrane helix</keyword>
<accession>A0A9D7S871</accession>
<organism evidence="2 3">
    <name type="scientific">Candidatus Defluviibacterium haderslevense</name>
    <dbReference type="NCBI Taxonomy" id="2981993"/>
    <lineage>
        <taxon>Bacteria</taxon>
        <taxon>Pseudomonadati</taxon>
        <taxon>Bacteroidota</taxon>
        <taxon>Saprospiria</taxon>
        <taxon>Saprospirales</taxon>
        <taxon>Saprospiraceae</taxon>
        <taxon>Candidatus Defluviibacterium</taxon>
    </lineage>
</organism>
<feature type="transmembrane region" description="Helical" evidence="1">
    <location>
        <begin position="119"/>
        <end position="136"/>
    </location>
</feature>
<sequence length="146" mass="16952">MFKQREFIYDRVDLINRIALCVVFYWFGILKVLSISPAEPLVRELYLKTIHSLIPFDYFIILLGLTECVIGILFLCPQYTKIAFTIFSIQMITTLLPLFVLPHDVWQNGIAPTLTGQYIIKNVVLMGCALSILKYWNLNITNQINY</sequence>
<evidence type="ECO:0000313" key="3">
    <source>
        <dbReference type="Proteomes" id="UP000808349"/>
    </source>
</evidence>
<comment type="caution">
    <text evidence="2">The sequence shown here is derived from an EMBL/GenBank/DDBJ whole genome shotgun (WGS) entry which is preliminary data.</text>
</comment>
<proteinExistence type="predicted"/>
<dbReference type="EMBL" id="JADKFW010000004">
    <property type="protein sequence ID" value="MBK9717166.1"/>
    <property type="molecule type" value="Genomic_DNA"/>
</dbReference>
<evidence type="ECO:0008006" key="4">
    <source>
        <dbReference type="Google" id="ProtNLM"/>
    </source>
</evidence>
<evidence type="ECO:0000313" key="2">
    <source>
        <dbReference type="EMBL" id="MBK9717166.1"/>
    </source>
</evidence>